<dbReference type="AlphaFoldDB" id="A0A317N7S1"/>
<evidence type="ECO:0000313" key="5">
    <source>
        <dbReference type="Proteomes" id="UP000246410"/>
    </source>
</evidence>
<accession>A0A317N7S1</accession>
<reference evidence="4 5" key="1">
    <citation type="submission" date="2018-05" db="EMBL/GenBank/DDBJ databases">
        <title>Genomic Encyclopedia of Type Strains, Phase IV (KMG-IV): sequencing the most valuable type-strain genomes for metagenomic binning, comparative biology and taxonomic classification.</title>
        <authorList>
            <person name="Goeker M."/>
        </authorList>
    </citation>
    <scope>NUCLEOTIDE SEQUENCE [LARGE SCALE GENOMIC DNA]</scope>
    <source>
        <strain evidence="4 5">DSM 44717</strain>
    </source>
</reference>
<proteinExistence type="predicted"/>
<dbReference type="Proteomes" id="UP000246410">
    <property type="component" value="Unassembled WGS sequence"/>
</dbReference>
<dbReference type="EMBL" id="QGTL01000011">
    <property type="protein sequence ID" value="PWV71032.1"/>
    <property type="molecule type" value="Genomic_DNA"/>
</dbReference>
<dbReference type="InterPro" id="IPR051799">
    <property type="entry name" value="NADH_flavin_oxidoreductase"/>
</dbReference>
<dbReference type="InterPro" id="IPR013785">
    <property type="entry name" value="Aldolase_TIM"/>
</dbReference>
<dbReference type="RefSeq" id="WP_110040313.1">
    <property type="nucleotide sequence ID" value="NZ_QGTL01000011.1"/>
</dbReference>
<dbReference type="PANTHER" id="PTHR43656">
    <property type="entry name" value="BINDING OXIDOREDUCTASE, PUTATIVE (AFU_ORTHOLOGUE AFUA_2G08260)-RELATED"/>
    <property type="match status" value="1"/>
</dbReference>
<evidence type="ECO:0000313" key="4">
    <source>
        <dbReference type="EMBL" id="PWV71032.1"/>
    </source>
</evidence>
<organism evidence="4 5">
    <name type="scientific">Nocardia neocaledoniensis</name>
    <dbReference type="NCBI Taxonomy" id="236511"/>
    <lineage>
        <taxon>Bacteria</taxon>
        <taxon>Bacillati</taxon>
        <taxon>Actinomycetota</taxon>
        <taxon>Actinomycetes</taxon>
        <taxon>Mycobacteriales</taxon>
        <taxon>Nocardiaceae</taxon>
        <taxon>Nocardia</taxon>
    </lineage>
</organism>
<dbReference type="GO" id="GO:0016491">
    <property type="term" value="F:oxidoreductase activity"/>
    <property type="evidence" value="ECO:0007669"/>
    <property type="project" value="UniProtKB-KW"/>
</dbReference>
<protein>
    <submittedName>
        <fullName evidence="4">2,4-dienoyl-CoA reductase-like NADH-dependent reductase (Old Yellow Enzyme family)</fullName>
    </submittedName>
</protein>
<evidence type="ECO:0000256" key="2">
    <source>
        <dbReference type="ARBA" id="ARBA00023002"/>
    </source>
</evidence>
<evidence type="ECO:0000256" key="1">
    <source>
        <dbReference type="ARBA" id="ARBA00022630"/>
    </source>
</evidence>
<dbReference type="SUPFAM" id="SSF51395">
    <property type="entry name" value="FMN-linked oxidoreductases"/>
    <property type="match status" value="1"/>
</dbReference>
<keyword evidence="5" id="KW-1185">Reference proteome</keyword>
<keyword evidence="1" id="KW-0285">Flavoprotein</keyword>
<dbReference type="GO" id="GO:0010181">
    <property type="term" value="F:FMN binding"/>
    <property type="evidence" value="ECO:0007669"/>
    <property type="project" value="InterPro"/>
</dbReference>
<keyword evidence="2" id="KW-0560">Oxidoreductase</keyword>
<dbReference type="Pfam" id="PF00724">
    <property type="entry name" value="Oxidored_FMN"/>
    <property type="match status" value="1"/>
</dbReference>
<dbReference type="InterPro" id="IPR001155">
    <property type="entry name" value="OxRdtase_FMN_N"/>
</dbReference>
<dbReference type="PANTHER" id="PTHR43656:SF2">
    <property type="entry name" value="BINDING OXIDOREDUCTASE, PUTATIVE (AFU_ORTHOLOGUE AFUA_2G08260)-RELATED"/>
    <property type="match status" value="1"/>
</dbReference>
<evidence type="ECO:0000259" key="3">
    <source>
        <dbReference type="Pfam" id="PF00724"/>
    </source>
</evidence>
<sequence length="416" mass="44557">MAIDLTTSLTLPSSVSLPNRLAKSALSEGLGDRDQAPTPNLIRLYERWSQSGAGLLITGNVMVDRRALGEVGNVAVEDDRHLEALSKWAAAATAGNAQAWVQLNHPGRQAPRALNREAVAPSKVAVTGAPGVFGTPRELTSPEIEEVVARFAASARLVVDAGFTGVQIHAAHGYLLSQFLSPLTNKRTDAWGGTPQKRRRLLLEIVRATRAELGVHTPISVKLNSADFQRGGMTEDESVEVVLDLAAAGVDLLEISGGNYESTAFMGAADQVRESTRAREAYFLDYAERVGAAITAAHANLPLMVTGGFRSTAGMSEALHGGAVDVIGLGRPLIMEPDLPHRLLTGTADRALAVAPRPLRIKHLEGMGELLWYGVQLRRLGEGKNPDPKRHPLRNLPHYLKNAGMLGRSQQRGFAA</sequence>
<gene>
    <name evidence="4" type="ORF">DFR69_11121</name>
</gene>
<dbReference type="CDD" id="cd04733">
    <property type="entry name" value="OYE_like_2_FMN"/>
    <property type="match status" value="1"/>
</dbReference>
<comment type="caution">
    <text evidence="4">The sequence shown here is derived from an EMBL/GenBank/DDBJ whole genome shotgun (WGS) entry which is preliminary data.</text>
</comment>
<dbReference type="Gene3D" id="3.20.20.70">
    <property type="entry name" value="Aldolase class I"/>
    <property type="match status" value="1"/>
</dbReference>
<name>A0A317N7S1_9NOCA</name>
<feature type="domain" description="NADH:flavin oxidoreductase/NADH oxidase N-terminal" evidence="3">
    <location>
        <begin position="15"/>
        <end position="347"/>
    </location>
</feature>